<evidence type="ECO:0000256" key="1">
    <source>
        <dbReference type="ARBA" id="ARBA00004651"/>
    </source>
</evidence>
<evidence type="ECO:0000256" key="2">
    <source>
        <dbReference type="ARBA" id="ARBA00022475"/>
    </source>
</evidence>
<feature type="domain" description="Polysaccharide chain length determinant N-terminal" evidence="7">
    <location>
        <begin position="13"/>
        <end position="92"/>
    </location>
</feature>
<dbReference type="PANTHER" id="PTHR32309">
    <property type="entry name" value="TYROSINE-PROTEIN KINASE"/>
    <property type="match status" value="1"/>
</dbReference>
<proteinExistence type="predicted"/>
<comment type="subcellular location">
    <subcellularLocation>
        <location evidence="1">Cell membrane</location>
        <topology evidence="1">Multi-pass membrane protein</topology>
    </subcellularLocation>
</comment>
<keyword evidence="9" id="KW-1185">Reference proteome</keyword>
<evidence type="ECO:0000313" key="8">
    <source>
        <dbReference type="EMBL" id="MBW4358894.1"/>
    </source>
</evidence>
<evidence type="ECO:0000313" key="9">
    <source>
        <dbReference type="Proteomes" id="UP000812031"/>
    </source>
</evidence>
<dbReference type="InterPro" id="IPR050445">
    <property type="entry name" value="Bact_polysacc_biosynth/exp"/>
</dbReference>
<dbReference type="PANTHER" id="PTHR32309:SF13">
    <property type="entry name" value="FERRIC ENTEROBACTIN TRANSPORT PROTEIN FEPE"/>
    <property type="match status" value="1"/>
</dbReference>
<keyword evidence="2" id="KW-1003">Cell membrane</keyword>
<dbReference type="Pfam" id="PF02706">
    <property type="entry name" value="Wzz"/>
    <property type="match status" value="1"/>
</dbReference>
<keyword evidence="3 6" id="KW-0812">Transmembrane</keyword>
<dbReference type="Proteomes" id="UP000812031">
    <property type="component" value="Unassembled WGS sequence"/>
</dbReference>
<keyword evidence="5 6" id="KW-0472">Membrane</keyword>
<sequence>MQKIYKNDDEFISINLSPLIKIIIKEIKIILIFMFLFLLFGILYILNTPKEYVSIGKIMPEVAHKPSNGMGAIFETLKKYNGNLDLYNTEITKSDLYEDIVKTKDFYDYLLTKKVQTRNKKVGFKTYNKYNLIPDNTFISKINTTYKTNTRIEEYNIRQNIQKRITITGVKKNNVILVSVKMPDPYVASDIATYTIKYLIDYITKYRTEKARQELHFLENLLKEVMKDNLKNEVFSKEIQKSLLASIIQMKIKIEEDKPHLQILEQPEIPVINNESSKLLIILVSAFIGFTIGFIFSLFKNDYYRIIK</sequence>
<evidence type="ECO:0000256" key="6">
    <source>
        <dbReference type="SAM" id="Phobius"/>
    </source>
</evidence>
<gene>
    <name evidence="8" type="ORF">KZH69_00190</name>
</gene>
<dbReference type="EMBL" id="JAHWYN010000001">
    <property type="protein sequence ID" value="MBW4358894.1"/>
    <property type="molecule type" value="Genomic_DNA"/>
</dbReference>
<reference evidence="8 9" key="1">
    <citation type="submission" date="2021-07" db="EMBL/GenBank/DDBJ databases">
        <title>Flavobacterium sp. nov. isolated from sediment on the Taihu Lake.</title>
        <authorList>
            <person name="Qu J.-H."/>
        </authorList>
    </citation>
    <scope>NUCLEOTIDE SEQUENCE [LARGE SCALE GENOMIC DNA]</scope>
    <source>
        <strain evidence="8 9">NAS39</strain>
    </source>
</reference>
<evidence type="ECO:0000256" key="3">
    <source>
        <dbReference type="ARBA" id="ARBA00022692"/>
    </source>
</evidence>
<accession>A0ABS6XSM2</accession>
<feature type="transmembrane region" description="Helical" evidence="6">
    <location>
        <begin position="279"/>
        <end position="299"/>
    </location>
</feature>
<evidence type="ECO:0000256" key="4">
    <source>
        <dbReference type="ARBA" id="ARBA00022989"/>
    </source>
</evidence>
<evidence type="ECO:0000256" key="5">
    <source>
        <dbReference type="ARBA" id="ARBA00023136"/>
    </source>
</evidence>
<protein>
    <recommendedName>
        <fullName evidence="7">Polysaccharide chain length determinant N-terminal domain-containing protein</fullName>
    </recommendedName>
</protein>
<evidence type="ECO:0000259" key="7">
    <source>
        <dbReference type="Pfam" id="PF02706"/>
    </source>
</evidence>
<dbReference type="InterPro" id="IPR003856">
    <property type="entry name" value="LPS_length_determ_N"/>
</dbReference>
<comment type="caution">
    <text evidence="8">The sequence shown here is derived from an EMBL/GenBank/DDBJ whole genome shotgun (WGS) entry which is preliminary data.</text>
</comment>
<dbReference type="RefSeq" id="WP_219315441.1">
    <property type="nucleotide sequence ID" value="NZ_JAHWYN010000001.1"/>
</dbReference>
<keyword evidence="4 6" id="KW-1133">Transmembrane helix</keyword>
<name>A0ABS6XSM2_9FLAO</name>
<feature type="transmembrane region" description="Helical" evidence="6">
    <location>
        <begin position="29"/>
        <end position="46"/>
    </location>
</feature>
<organism evidence="8 9">
    <name type="scientific">Flavobacterium taihuense</name>
    <dbReference type="NCBI Taxonomy" id="2857508"/>
    <lineage>
        <taxon>Bacteria</taxon>
        <taxon>Pseudomonadati</taxon>
        <taxon>Bacteroidota</taxon>
        <taxon>Flavobacteriia</taxon>
        <taxon>Flavobacteriales</taxon>
        <taxon>Flavobacteriaceae</taxon>
        <taxon>Flavobacterium</taxon>
    </lineage>
</organism>